<keyword evidence="2" id="KW-1185">Reference proteome</keyword>
<protein>
    <submittedName>
        <fullName evidence="1">Uncharacterized protein</fullName>
    </submittedName>
</protein>
<evidence type="ECO:0000313" key="1">
    <source>
        <dbReference type="EMBL" id="MBC8588289.1"/>
    </source>
</evidence>
<accession>A0A926EXN0</accession>
<name>A0A926EXN0_9FIRM</name>
<reference evidence="1" key="1">
    <citation type="submission" date="2020-08" db="EMBL/GenBank/DDBJ databases">
        <title>Genome public.</title>
        <authorList>
            <person name="Liu C."/>
            <person name="Sun Q."/>
        </authorList>
    </citation>
    <scope>NUCLEOTIDE SEQUENCE</scope>
    <source>
        <strain evidence="1">BX21</strain>
    </source>
</reference>
<dbReference type="EMBL" id="JACRTG010000018">
    <property type="protein sequence ID" value="MBC8588289.1"/>
    <property type="molecule type" value="Genomic_DNA"/>
</dbReference>
<comment type="caution">
    <text evidence="1">The sequence shown here is derived from an EMBL/GenBank/DDBJ whole genome shotgun (WGS) entry which is preliminary data.</text>
</comment>
<organism evidence="1 2">
    <name type="scientific">Paratissierella segnis</name>
    <dbReference type="NCBI Taxonomy" id="2763679"/>
    <lineage>
        <taxon>Bacteria</taxon>
        <taxon>Bacillati</taxon>
        <taxon>Bacillota</taxon>
        <taxon>Tissierellia</taxon>
        <taxon>Tissierellales</taxon>
        <taxon>Tissierellaceae</taxon>
        <taxon>Paratissierella</taxon>
    </lineage>
</organism>
<evidence type="ECO:0000313" key="2">
    <source>
        <dbReference type="Proteomes" id="UP000601171"/>
    </source>
</evidence>
<dbReference type="AlphaFoldDB" id="A0A926EXN0"/>
<proteinExistence type="predicted"/>
<gene>
    <name evidence="1" type="ORF">H8707_08555</name>
</gene>
<sequence length="59" mass="6605">MSTKICPHCQQLFSGEDEICESCKFIKAKKIEELADLAGTIETLAILRAVKDDNNKDFT</sequence>
<dbReference type="Proteomes" id="UP000601171">
    <property type="component" value="Unassembled WGS sequence"/>
</dbReference>
<dbReference type="RefSeq" id="WP_262429738.1">
    <property type="nucleotide sequence ID" value="NZ_JACRTG010000018.1"/>
</dbReference>